<dbReference type="AlphaFoldDB" id="A0A8B8PL44"/>
<evidence type="ECO:0000313" key="3">
    <source>
        <dbReference type="RefSeq" id="XP_030535444.1"/>
    </source>
</evidence>
<accession>A0A8B8PL44</accession>
<dbReference type="PANTHER" id="PTHR33528">
    <property type="entry name" value="OS07G0239500 PROTEIN"/>
    <property type="match status" value="1"/>
</dbReference>
<name>A0A8B8PL44_9MYRT</name>
<reference evidence="3" key="1">
    <citation type="submission" date="2025-08" db="UniProtKB">
        <authorList>
            <consortium name="RefSeq"/>
        </authorList>
    </citation>
    <scope>IDENTIFICATION</scope>
    <source>
        <tissue evidence="3">Leaf</tissue>
    </source>
</reference>
<organism evidence="2 3">
    <name type="scientific">Rhodamnia argentea</name>
    <dbReference type="NCBI Taxonomy" id="178133"/>
    <lineage>
        <taxon>Eukaryota</taxon>
        <taxon>Viridiplantae</taxon>
        <taxon>Streptophyta</taxon>
        <taxon>Embryophyta</taxon>
        <taxon>Tracheophyta</taxon>
        <taxon>Spermatophyta</taxon>
        <taxon>Magnoliopsida</taxon>
        <taxon>eudicotyledons</taxon>
        <taxon>Gunneridae</taxon>
        <taxon>Pentapetalae</taxon>
        <taxon>rosids</taxon>
        <taxon>malvids</taxon>
        <taxon>Myrtales</taxon>
        <taxon>Myrtaceae</taxon>
        <taxon>Myrtoideae</taxon>
        <taxon>Myrteae</taxon>
        <taxon>Australasian group</taxon>
        <taxon>Rhodamnia</taxon>
    </lineage>
</organism>
<sequence>MGIIRSSFSFLLGTAAGVYAAQNYNVPNIKNLARTYFVRAKQVEETYRKPSNKREDED</sequence>
<dbReference type="Proteomes" id="UP000827889">
    <property type="component" value="Chromosome 9"/>
</dbReference>
<gene>
    <name evidence="3" type="primary">LOC115744414</name>
</gene>
<dbReference type="Pfam" id="PF15054">
    <property type="entry name" value="DUF4535"/>
    <property type="match status" value="1"/>
</dbReference>
<dbReference type="GeneID" id="115744414"/>
<dbReference type="OrthoDB" id="2012160at2759"/>
<keyword evidence="1" id="KW-0732">Signal</keyword>
<feature type="signal peptide" evidence="1">
    <location>
        <begin position="1"/>
        <end position="20"/>
    </location>
</feature>
<feature type="chain" id="PRO_5034544334" evidence="1">
    <location>
        <begin position="21"/>
        <end position="58"/>
    </location>
</feature>
<proteinExistence type="predicted"/>
<evidence type="ECO:0000256" key="1">
    <source>
        <dbReference type="SAM" id="SignalP"/>
    </source>
</evidence>
<protein>
    <submittedName>
        <fullName evidence="3">Uncharacterized protein LOC115744414</fullName>
    </submittedName>
</protein>
<keyword evidence="2" id="KW-1185">Reference proteome</keyword>
<dbReference type="PANTHER" id="PTHR33528:SF14">
    <property type="entry name" value="SOLUTE CARRIER FAMILY 35 MEMBER A4"/>
    <property type="match status" value="1"/>
</dbReference>
<dbReference type="RefSeq" id="XP_030535444.1">
    <property type="nucleotide sequence ID" value="XM_030679584.2"/>
</dbReference>
<dbReference type="KEGG" id="rarg:115744414"/>
<evidence type="ECO:0000313" key="2">
    <source>
        <dbReference type="Proteomes" id="UP000827889"/>
    </source>
</evidence>
<dbReference type="InterPro" id="IPR027854">
    <property type="entry name" value="STMP1"/>
</dbReference>